<dbReference type="AlphaFoldDB" id="A0A0F3GKS2"/>
<protein>
    <submittedName>
        <fullName evidence="1">Two component regulator propeller domain-containing protein</fullName>
    </submittedName>
</protein>
<keyword evidence="2" id="KW-1185">Reference proteome</keyword>
<name>A0A0F3GKS2_9BACT</name>
<dbReference type="Gene3D" id="3.40.50.1460">
    <property type="match status" value="1"/>
</dbReference>
<proteinExistence type="predicted"/>
<dbReference type="Proteomes" id="UP000033423">
    <property type="component" value="Unassembled WGS sequence"/>
</dbReference>
<accession>A0A0F3GKS2</accession>
<comment type="caution">
    <text evidence="1">The sequence shown here is derived from an EMBL/GenBank/DDBJ whole genome shotgun (WGS) entry which is preliminary data.</text>
</comment>
<dbReference type="GO" id="GO:0006508">
    <property type="term" value="P:proteolysis"/>
    <property type="evidence" value="ECO:0007669"/>
    <property type="project" value="InterPro"/>
</dbReference>
<evidence type="ECO:0000313" key="1">
    <source>
        <dbReference type="EMBL" id="KJU82564.1"/>
    </source>
</evidence>
<reference evidence="1 2" key="1">
    <citation type="submission" date="2015-02" db="EMBL/GenBank/DDBJ databases">
        <title>Single-cell genomics of uncultivated deep-branching MTB reveals a conserved set of magnetosome genes.</title>
        <authorList>
            <person name="Kolinko S."/>
            <person name="Richter M."/>
            <person name="Glockner F.O."/>
            <person name="Brachmann A."/>
            <person name="Schuler D."/>
        </authorList>
    </citation>
    <scope>NUCLEOTIDE SEQUENCE [LARGE SCALE GENOMIC DNA]</scope>
    <source>
        <strain evidence="1">TM-1</strain>
    </source>
</reference>
<gene>
    <name evidence="1" type="ORF">MBAV_005243</name>
</gene>
<dbReference type="EMBL" id="LACI01002262">
    <property type="protein sequence ID" value="KJU82564.1"/>
    <property type="molecule type" value="Genomic_DNA"/>
</dbReference>
<dbReference type="Pfam" id="PF01650">
    <property type="entry name" value="Peptidase_C13"/>
    <property type="match status" value="1"/>
</dbReference>
<evidence type="ECO:0000313" key="2">
    <source>
        <dbReference type="Proteomes" id="UP000033423"/>
    </source>
</evidence>
<organism evidence="1 2">
    <name type="scientific">Candidatus Magnetobacterium bavaricum</name>
    <dbReference type="NCBI Taxonomy" id="29290"/>
    <lineage>
        <taxon>Bacteria</taxon>
        <taxon>Pseudomonadati</taxon>
        <taxon>Nitrospirota</taxon>
        <taxon>Thermodesulfovibrionia</taxon>
        <taxon>Thermodesulfovibrionales</taxon>
        <taxon>Candidatus Magnetobacteriaceae</taxon>
        <taxon>Candidatus Magnetobacterium</taxon>
    </lineage>
</organism>
<dbReference type="GO" id="GO:0008233">
    <property type="term" value="F:peptidase activity"/>
    <property type="evidence" value="ECO:0007669"/>
    <property type="project" value="InterPro"/>
</dbReference>
<dbReference type="InterPro" id="IPR001096">
    <property type="entry name" value="Peptidase_C13"/>
</dbReference>
<sequence length="381" mass="42433">MFDHGGVGRFRMRESETLYAASLKNWINTMQDKISGTVVVIYDACESGSFLYYLTPPEGKKRIVITSTKYGEEAYSLYNGIISFSEYFWGQINAGGKLYNAFTSDSDGISYSFTNQTPQLDDDGNGIYETKIDGEIAKTYTIGKGIVTGSVIPFVGSVSEPQTLNGTTSTLLWAKEITGNGNLKKVWAVIRPPDFRTGSTSDPVTSMPDIELTYNKNNNRYEATYNRFTEKGTYNIGIFAMDDKSNVSLPKTTTVEQTVLISTNPVAEITANGIRNELYVYTKDTINIDIKFTAGNRIGTDAQWWLYAYTNFGTYYFDLASGWSRGYTATHQGALTDLPSTRVFTTQGWQLPAGNYLFVFEVKTTDGESYRDSVAVNVFNK</sequence>